<feature type="transmembrane region" description="Helical" evidence="5">
    <location>
        <begin position="17"/>
        <end position="37"/>
    </location>
</feature>
<feature type="transmembrane region" description="Helical" evidence="5">
    <location>
        <begin position="355"/>
        <end position="375"/>
    </location>
</feature>
<gene>
    <name evidence="7" type="ORF">IM787_17760</name>
</gene>
<name>A0ABR9S7D2_9BURK</name>
<feature type="domain" description="O-antigen ligase-related" evidence="6">
    <location>
        <begin position="225"/>
        <end position="367"/>
    </location>
</feature>
<comment type="caution">
    <text evidence="7">The sequence shown here is derived from an EMBL/GenBank/DDBJ whole genome shotgun (WGS) entry which is preliminary data.</text>
</comment>
<dbReference type="Pfam" id="PF04932">
    <property type="entry name" value="Wzy_C"/>
    <property type="match status" value="1"/>
</dbReference>
<feature type="transmembrane region" description="Helical" evidence="5">
    <location>
        <begin position="420"/>
        <end position="438"/>
    </location>
</feature>
<dbReference type="InterPro" id="IPR051533">
    <property type="entry name" value="WaaL-like"/>
</dbReference>
<dbReference type="RefSeq" id="WP_193678045.1">
    <property type="nucleotide sequence ID" value="NZ_JADDIV010000005.1"/>
</dbReference>
<reference evidence="7 8" key="1">
    <citation type="submission" date="2020-10" db="EMBL/GenBank/DDBJ databases">
        <title>Ramlibacter sp. HM2 16S ribosomal RNA gene Genome sequencing and assembly.</title>
        <authorList>
            <person name="Kang M."/>
        </authorList>
    </citation>
    <scope>NUCLEOTIDE SEQUENCE [LARGE SCALE GENOMIC DNA]</scope>
    <source>
        <strain evidence="7 8">HM2</strain>
    </source>
</reference>
<feature type="transmembrane region" description="Helical" evidence="5">
    <location>
        <begin position="181"/>
        <end position="198"/>
    </location>
</feature>
<evidence type="ECO:0000313" key="7">
    <source>
        <dbReference type="EMBL" id="MBE7369416.1"/>
    </source>
</evidence>
<dbReference type="PANTHER" id="PTHR37422">
    <property type="entry name" value="TEICHURONIC ACID BIOSYNTHESIS PROTEIN TUAE"/>
    <property type="match status" value="1"/>
</dbReference>
<keyword evidence="3 5" id="KW-1133">Transmembrane helix</keyword>
<feature type="transmembrane region" description="Helical" evidence="5">
    <location>
        <begin position="109"/>
        <end position="127"/>
    </location>
</feature>
<feature type="transmembrane region" description="Helical" evidence="5">
    <location>
        <begin position="241"/>
        <end position="261"/>
    </location>
</feature>
<feature type="transmembrane region" description="Helical" evidence="5">
    <location>
        <begin position="218"/>
        <end position="235"/>
    </location>
</feature>
<keyword evidence="8" id="KW-1185">Reference proteome</keyword>
<feature type="transmembrane region" description="Helical" evidence="5">
    <location>
        <begin position="396"/>
        <end position="414"/>
    </location>
</feature>
<evidence type="ECO:0000256" key="3">
    <source>
        <dbReference type="ARBA" id="ARBA00022989"/>
    </source>
</evidence>
<keyword evidence="2 5" id="KW-0812">Transmembrane</keyword>
<evidence type="ECO:0000256" key="1">
    <source>
        <dbReference type="ARBA" id="ARBA00004141"/>
    </source>
</evidence>
<feature type="transmembrane region" description="Helical" evidence="5">
    <location>
        <begin position="49"/>
        <end position="67"/>
    </location>
</feature>
<protein>
    <submittedName>
        <fullName evidence="7">O-antigen ligase family protein</fullName>
    </submittedName>
</protein>
<organism evidence="7 8">
    <name type="scientific">Ramlibacter pallidus</name>
    <dbReference type="NCBI Taxonomy" id="2780087"/>
    <lineage>
        <taxon>Bacteria</taxon>
        <taxon>Pseudomonadati</taxon>
        <taxon>Pseudomonadota</taxon>
        <taxon>Betaproteobacteria</taxon>
        <taxon>Burkholderiales</taxon>
        <taxon>Comamonadaceae</taxon>
        <taxon>Ramlibacter</taxon>
    </lineage>
</organism>
<dbReference type="EMBL" id="JADDIV010000005">
    <property type="protein sequence ID" value="MBE7369416.1"/>
    <property type="molecule type" value="Genomic_DNA"/>
</dbReference>
<sequence>MVLLVVAPLMRGGNRNVALIALEGLALAFLAALAARAATRPWRAALPDVPVAVLVLSPLWLALAYLLPLPASLWGAAEGRSLYAELLAGAGIPLESWLPLSLVPDATRVSLFAGLPLVAAFLAGYASTNDQVKLLLRVFVLVAFAEIGMGLLQAAGGGRSALNFGAIGGRPFGTFANPNHFANYVGMALAVYIWLGWVRFTRTRESHVAHHRHARGRAMALWSAGAMLMVVGVLASRSRGAALSGIPAAALAGLLVVWLGTRFRSWRTLALAAGAAAVLGISLVGFDMLAARFDIDQLALAAPKRAIQAATTLEGAWAFWPWGAGWGTYYEVYPRFQPPSLVGTADYAHHDYAQMLFEGGIFAALLMLCFAGLAVRRAAVLTRLALLHRRLRRQEMASAVCGVGLAGFLLHSLVEFNMHIPANAIVACLLAGIYLRPLPPRKAGDSADI</sequence>
<comment type="subcellular location">
    <subcellularLocation>
        <location evidence="1">Membrane</location>
        <topology evidence="1">Multi-pass membrane protein</topology>
    </subcellularLocation>
</comment>
<dbReference type="GO" id="GO:0016874">
    <property type="term" value="F:ligase activity"/>
    <property type="evidence" value="ECO:0007669"/>
    <property type="project" value="UniProtKB-KW"/>
</dbReference>
<accession>A0ABR9S7D2</accession>
<dbReference type="PANTHER" id="PTHR37422:SF13">
    <property type="entry name" value="LIPOPOLYSACCHARIDE BIOSYNTHESIS PROTEIN PA4999-RELATED"/>
    <property type="match status" value="1"/>
</dbReference>
<dbReference type="InterPro" id="IPR007016">
    <property type="entry name" value="O-antigen_ligase-rel_domated"/>
</dbReference>
<evidence type="ECO:0000259" key="6">
    <source>
        <dbReference type="Pfam" id="PF04932"/>
    </source>
</evidence>
<feature type="transmembrane region" description="Helical" evidence="5">
    <location>
        <begin position="268"/>
        <end position="286"/>
    </location>
</feature>
<feature type="transmembrane region" description="Helical" evidence="5">
    <location>
        <begin position="134"/>
        <end position="155"/>
    </location>
</feature>
<evidence type="ECO:0000313" key="8">
    <source>
        <dbReference type="Proteomes" id="UP000806285"/>
    </source>
</evidence>
<evidence type="ECO:0000256" key="4">
    <source>
        <dbReference type="ARBA" id="ARBA00023136"/>
    </source>
</evidence>
<evidence type="ECO:0000256" key="2">
    <source>
        <dbReference type="ARBA" id="ARBA00022692"/>
    </source>
</evidence>
<keyword evidence="7" id="KW-0436">Ligase</keyword>
<proteinExistence type="predicted"/>
<evidence type="ECO:0000256" key="5">
    <source>
        <dbReference type="SAM" id="Phobius"/>
    </source>
</evidence>
<keyword evidence="4 5" id="KW-0472">Membrane</keyword>
<dbReference type="Proteomes" id="UP000806285">
    <property type="component" value="Unassembled WGS sequence"/>
</dbReference>